<keyword evidence="9" id="KW-1185">Reference proteome</keyword>
<proteinExistence type="inferred from homology"/>
<dbReference type="InterPro" id="IPR003660">
    <property type="entry name" value="HAMP_dom"/>
</dbReference>
<dbReference type="SMART" id="SM00283">
    <property type="entry name" value="MA"/>
    <property type="match status" value="1"/>
</dbReference>
<dbReference type="InterPro" id="IPR024478">
    <property type="entry name" value="HlyB_4HB_MCP"/>
</dbReference>
<dbReference type="SUPFAM" id="SSF58104">
    <property type="entry name" value="Methyl-accepting chemotaxis protein (MCP) signaling domain"/>
    <property type="match status" value="1"/>
</dbReference>
<accession>B7AWJ3</accession>
<reference evidence="8 9" key="2">
    <citation type="submission" date="2008-11" db="EMBL/GenBank/DDBJ databases">
        <authorList>
            <person name="Fulton L."/>
            <person name="Clifton S."/>
            <person name="Fulton B."/>
            <person name="Xu J."/>
            <person name="Minx P."/>
            <person name="Pepin K.H."/>
            <person name="Johnson M."/>
            <person name="Bhonagiri V."/>
            <person name="Nash W.E."/>
            <person name="Mardis E.R."/>
            <person name="Wilson R.K."/>
        </authorList>
    </citation>
    <scope>NUCLEOTIDE SEQUENCE [LARGE SCALE GENOMIC DNA]</scope>
    <source>
        <strain evidence="8 9">ATCC 43243</strain>
    </source>
</reference>
<dbReference type="PROSITE" id="PS50885">
    <property type="entry name" value="HAMP"/>
    <property type="match status" value="1"/>
</dbReference>
<evidence type="ECO:0008006" key="10">
    <source>
        <dbReference type="Google" id="ProtNLM"/>
    </source>
</evidence>
<dbReference type="InterPro" id="IPR004089">
    <property type="entry name" value="MCPsignal_dom"/>
</dbReference>
<keyword evidence="1" id="KW-0145">Chemotaxis</keyword>
<dbReference type="GO" id="GO:0007165">
    <property type="term" value="P:signal transduction"/>
    <property type="evidence" value="ECO:0007669"/>
    <property type="project" value="UniProtKB-KW"/>
</dbReference>
<evidence type="ECO:0000259" key="6">
    <source>
        <dbReference type="PROSITE" id="PS50111"/>
    </source>
</evidence>
<dbReference type="InterPro" id="IPR051310">
    <property type="entry name" value="MCP_chemotaxis"/>
</dbReference>
<dbReference type="Gene3D" id="1.10.287.950">
    <property type="entry name" value="Methyl-accepting chemotaxis protein"/>
    <property type="match status" value="1"/>
</dbReference>
<comment type="caution">
    <text evidence="8">The sequence shown here is derived from an EMBL/GenBank/DDBJ whole genome shotgun (WGS) entry which is preliminary data.</text>
</comment>
<dbReference type="Proteomes" id="UP000003136">
    <property type="component" value="Unassembled WGS sequence"/>
</dbReference>
<dbReference type="InterPro" id="IPR004090">
    <property type="entry name" value="Chemotax_Me-accpt_rcpt"/>
</dbReference>
<evidence type="ECO:0000256" key="5">
    <source>
        <dbReference type="SAM" id="Phobius"/>
    </source>
</evidence>
<dbReference type="GO" id="GO:0004888">
    <property type="term" value="F:transmembrane signaling receptor activity"/>
    <property type="evidence" value="ECO:0007669"/>
    <property type="project" value="InterPro"/>
</dbReference>
<keyword evidence="3" id="KW-0807">Transducer</keyword>
<keyword evidence="4" id="KW-0175">Coiled coil</keyword>
<dbReference type="STRING" id="483218.BACPEC_03093"/>
<evidence type="ECO:0000313" key="8">
    <source>
        <dbReference type="EMBL" id="EEC56584.1"/>
    </source>
</evidence>
<dbReference type="Pfam" id="PF12729">
    <property type="entry name" value="4HB_MCP_1"/>
    <property type="match status" value="1"/>
</dbReference>
<feature type="transmembrane region" description="Helical" evidence="5">
    <location>
        <begin position="213"/>
        <end position="236"/>
    </location>
</feature>
<sequence length="593" mass="65348">MLYYRRLWINKCEFSKERKTTMEKIKKRIANLKVAGKLKVYRMTVLVMTLFLVLVALISTLVIRSNIEKITEVWSPSLEYLQDLETMTARYRIKQYQHLVSSDAATMNSCEEEIQKLESQIQDTDAKLEAIMSANSKAQKGRDDYDVANAAWEKYRGASDEILKLSREGKQQEASKIMTGEVYQEYKAFTEKLTTLRDEFQVELDRAKTMANVCTVIILIVIVAAGLAIAVVTTLIGKIITDSITEPVEQIEAAVASLRRGELSNVEMLTYESDDELGDSIRNLKEAMGILADYVREISVEVKAIAQGDLTRNGDDITDFLGDFSELKVSLLYILKRFNSTLTEISNLAEQVSSNSSEVENASKSLADGATEQAGVIEELNATIDTVVDLASDTAKETQDASARVKASANKANEEKEKMNELLTEMEHITEISKEIGNIITDIEDIASQTNLLSLNASIEAARAGEAGRGFAVVADQIGKLAADSAKSAVNTRDLIDKTLVEIEKGNTITRTTADAFNQIIADMESFAEIAQNTMEKANSQAESLEQIGQGIEQLSGVVQGNAASSEENTAISINLAEGAAKMRDRVNIFKLF</sequence>
<dbReference type="Pfam" id="PF00015">
    <property type="entry name" value="MCPsignal"/>
    <property type="match status" value="1"/>
</dbReference>
<dbReference type="PANTHER" id="PTHR43531">
    <property type="entry name" value="PROTEIN ICFG"/>
    <property type="match status" value="1"/>
</dbReference>
<gene>
    <name evidence="8" type="ORF">BACPEC_03093</name>
</gene>
<feature type="domain" description="Methyl-accepting transducer" evidence="6">
    <location>
        <begin position="348"/>
        <end position="577"/>
    </location>
</feature>
<protein>
    <recommendedName>
        <fullName evidence="10">Methyl-accepting transducer domain-containing protein</fullName>
    </recommendedName>
</protein>
<reference evidence="8 9" key="1">
    <citation type="submission" date="2008-11" db="EMBL/GenBank/DDBJ databases">
        <title>Draft genome sequence of Bacteroides pectinophilus (ATCC 43243).</title>
        <authorList>
            <person name="Sudarsanam P."/>
            <person name="Ley R."/>
            <person name="Guruge J."/>
            <person name="Turnbaugh P.J."/>
            <person name="Mahowald M."/>
            <person name="Liep D."/>
            <person name="Gordon J."/>
        </authorList>
    </citation>
    <scope>NUCLEOTIDE SEQUENCE [LARGE SCALE GENOMIC DNA]</scope>
    <source>
        <strain evidence="8 9">ATCC 43243</strain>
    </source>
</reference>
<dbReference type="GO" id="GO:0006935">
    <property type="term" value="P:chemotaxis"/>
    <property type="evidence" value="ECO:0007669"/>
    <property type="project" value="UniProtKB-KW"/>
</dbReference>
<dbReference type="AlphaFoldDB" id="B7AWJ3"/>
<evidence type="ECO:0000256" key="4">
    <source>
        <dbReference type="SAM" id="Coils"/>
    </source>
</evidence>
<dbReference type="PRINTS" id="PR00260">
    <property type="entry name" value="CHEMTRNSDUCR"/>
</dbReference>
<dbReference type="EMBL" id="ABVQ01000037">
    <property type="protein sequence ID" value="EEC56584.1"/>
    <property type="molecule type" value="Genomic_DNA"/>
</dbReference>
<evidence type="ECO:0000259" key="7">
    <source>
        <dbReference type="PROSITE" id="PS50885"/>
    </source>
</evidence>
<feature type="domain" description="HAMP" evidence="7">
    <location>
        <begin position="242"/>
        <end position="296"/>
    </location>
</feature>
<dbReference type="PROSITE" id="PS50111">
    <property type="entry name" value="CHEMOTAXIS_TRANSDUC_2"/>
    <property type="match status" value="1"/>
</dbReference>
<dbReference type="eggNOG" id="COG0840">
    <property type="taxonomic scope" value="Bacteria"/>
</dbReference>
<name>B7AWJ3_9FIRM</name>
<evidence type="ECO:0000256" key="3">
    <source>
        <dbReference type="PROSITE-ProRule" id="PRU00284"/>
    </source>
</evidence>
<keyword evidence="5" id="KW-0472">Membrane</keyword>
<dbReference type="PANTHER" id="PTHR43531:SF11">
    <property type="entry name" value="METHYL-ACCEPTING CHEMOTAXIS PROTEIN 3"/>
    <property type="match status" value="1"/>
</dbReference>
<keyword evidence="5" id="KW-1133">Transmembrane helix</keyword>
<feature type="transmembrane region" description="Helical" evidence="5">
    <location>
        <begin position="40"/>
        <end position="63"/>
    </location>
</feature>
<feature type="coiled-coil region" evidence="4">
    <location>
        <begin position="100"/>
        <end position="134"/>
    </location>
</feature>
<evidence type="ECO:0000256" key="1">
    <source>
        <dbReference type="ARBA" id="ARBA00022500"/>
    </source>
</evidence>
<keyword evidence="5" id="KW-0812">Transmembrane</keyword>
<organism evidence="8 9">
    <name type="scientific">[Bacteroides] pectinophilus ATCC 43243</name>
    <dbReference type="NCBI Taxonomy" id="483218"/>
    <lineage>
        <taxon>Bacteria</taxon>
        <taxon>Bacillati</taxon>
        <taxon>Bacillota</taxon>
        <taxon>Clostridia</taxon>
        <taxon>Eubacteriales</taxon>
    </lineage>
</organism>
<feature type="coiled-coil region" evidence="4">
    <location>
        <begin position="395"/>
        <end position="432"/>
    </location>
</feature>
<dbReference type="HOGENOM" id="CLU_000445_107_16_9"/>
<dbReference type="GO" id="GO:0005886">
    <property type="term" value="C:plasma membrane"/>
    <property type="evidence" value="ECO:0007669"/>
    <property type="project" value="TreeGrafter"/>
</dbReference>
<evidence type="ECO:0000256" key="2">
    <source>
        <dbReference type="ARBA" id="ARBA00029447"/>
    </source>
</evidence>
<evidence type="ECO:0000313" key="9">
    <source>
        <dbReference type="Proteomes" id="UP000003136"/>
    </source>
</evidence>
<comment type="similarity">
    <text evidence="2">Belongs to the methyl-accepting chemotaxis (MCP) protein family.</text>
</comment>